<proteinExistence type="inferred from homology"/>
<dbReference type="PROSITE" id="PS51143">
    <property type="entry name" value="MT_A70"/>
    <property type="match status" value="1"/>
</dbReference>
<sequence length="200" mass="22915">MPNASSDDSLPSGFVVDRLDVLVNRGSKFGCIYADVPWRYDRAPRGATPYRTMSLEEIAALPVPALTLPNAHLHFWATHSFLFEARDILTAWGFEYRGVFVWAKPQLGTGYYWRSSVEFLVLGVRGKCTFRDRSIRNWLIHDRADHSRKPEAVRRLIHRVSPGPYLELFGRRAISGWTIFGDQVDCANLFDDDIVILKEE</sequence>
<evidence type="ECO:0000256" key="1">
    <source>
        <dbReference type="ARBA" id="ARBA00022603"/>
    </source>
</evidence>
<comment type="similarity">
    <text evidence="4">Belongs to the MT-A70-like family.</text>
</comment>
<dbReference type="PANTHER" id="PTHR12829:SF7">
    <property type="entry name" value="N6-ADENOSINE-METHYLTRANSFERASE CATALYTIC SUBUNIT"/>
    <property type="match status" value="1"/>
</dbReference>
<dbReference type="PANTHER" id="PTHR12829">
    <property type="entry name" value="N6-ADENOSINE-METHYLTRANSFERASE"/>
    <property type="match status" value="1"/>
</dbReference>
<dbReference type="Proteomes" id="UP000245802">
    <property type="component" value="Chromosome"/>
</dbReference>
<name>A0A2Z3H802_9BACT</name>
<accession>A0A2Z3H802</accession>
<reference evidence="5 6" key="1">
    <citation type="submission" date="2018-01" db="EMBL/GenBank/DDBJ databases">
        <title>G. obscuriglobus.</title>
        <authorList>
            <person name="Franke J."/>
            <person name="Blomberg W."/>
            <person name="Selmecki A."/>
        </authorList>
    </citation>
    <scope>NUCLEOTIDE SEQUENCE [LARGE SCALE GENOMIC DNA]</scope>
    <source>
        <strain evidence="5 6">DSM 5831</strain>
    </source>
</reference>
<protein>
    <recommendedName>
        <fullName evidence="7">Methyltransferase</fullName>
    </recommendedName>
</protein>
<dbReference type="GO" id="GO:0008168">
    <property type="term" value="F:methyltransferase activity"/>
    <property type="evidence" value="ECO:0007669"/>
    <property type="project" value="UniProtKB-KW"/>
</dbReference>
<evidence type="ECO:0000256" key="4">
    <source>
        <dbReference type="PROSITE-ProRule" id="PRU00489"/>
    </source>
</evidence>
<dbReference type="InterPro" id="IPR029063">
    <property type="entry name" value="SAM-dependent_MTases_sf"/>
</dbReference>
<organism evidence="5 6">
    <name type="scientific">Gemmata obscuriglobus</name>
    <dbReference type="NCBI Taxonomy" id="114"/>
    <lineage>
        <taxon>Bacteria</taxon>
        <taxon>Pseudomonadati</taxon>
        <taxon>Planctomycetota</taxon>
        <taxon>Planctomycetia</taxon>
        <taxon>Gemmatales</taxon>
        <taxon>Gemmataceae</taxon>
        <taxon>Gemmata</taxon>
    </lineage>
</organism>
<dbReference type="KEGG" id="gog:C1280_20425"/>
<keyword evidence="6" id="KW-1185">Reference proteome</keyword>
<dbReference type="REBASE" id="252475">
    <property type="entry name" value="M.Gob5831ORF20425P"/>
</dbReference>
<gene>
    <name evidence="5" type="ORF">C1280_20425</name>
</gene>
<evidence type="ECO:0000313" key="6">
    <source>
        <dbReference type="Proteomes" id="UP000245802"/>
    </source>
</evidence>
<dbReference type="EMBL" id="CP025958">
    <property type="protein sequence ID" value="AWM39115.1"/>
    <property type="molecule type" value="Genomic_DNA"/>
</dbReference>
<evidence type="ECO:0000256" key="3">
    <source>
        <dbReference type="ARBA" id="ARBA00022691"/>
    </source>
</evidence>
<dbReference type="Pfam" id="PF05063">
    <property type="entry name" value="MT-A70"/>
    <property type="match status" value="1"/>
</dbReference>
<dbReference type="AlphaFoldDB" id="A0A2Z3H802"/>
<keyword evidence="2" id="KW-0808">Transferase</keyword>
<dbReference type="RefSeq" id="WP_081471524.1">
    <property type="nucleotide sequence ID" value="NZ_CP025958.1"/>
</dbReference>
<keyword evidence="1" id="KW-0489">Methyltransferase</keyword>
<dbReference type="GO" id="GO:0032259">
    <property type="term" value="P:methylation"/>
    <property type="evidence" value="ECO:0007669"/>
    <property type="project" value="UniProtKB-KW"/>
</dbReference>
<evidence type="ECO:0000256" key="2">
    <source>
        <dbReference type="ARBA" id="ARBA00022679"/>
    </source>
</evidence>
<dbReference type="SUPFAM" id="SSF53335">
    <property type="entry name" value="S-adenosyl-L-methionine-dependent methyltransferases"/>
    <property type="match status" value="1"/>
</dbReference>
<dbReference type="InterPro" id="IPR007757">
    <property type="entry name" value="MT-A70-like"/>
</dbReference>
<evidence type="ECO:0008006" key="7">
    <source>
        <dbReference type="Google" id="ProtNLM"/>
    </source>
</evidence>
<keyword evidence="3" id="KW-0949">S-adenosyl-L-methionine</keyword>
<dbReference type="OrthoDB" id="9800596at2"/>
<evidence type="ECO:0000313" key="5">
    <source>
        <dbReference type="EMBL" id="AWM39115.1"/>
    </source>
</evidence>